<evidence type="ECO:0000259" key="1">
    <source>
        <dbReference type="Pfam" id="PF12234"/>
    </source>
</evidence>
<dbReference type="PANTHER" id="PTHR13950:SF9">
    <property type="entry name" value="RABCONNECTIN-3A"/>
    <property type="match status" value="1"/>
</dbReference>
<protein>
    <recommendedName>
        <fullName evidence="1">RAVE complex protein Rav1 C-terminal domain-containing protein</fullName>
    </recommendedName>
</protein>
<dbReference type="InterPro" id="IPR036322">
    <property type="entry name" value="WD40_repeat_dom_sf"/>
</dbReference>
<dbReference type="SUPFAM" id="SSF50978">
    <property type="entry name" value="WD40 repeat-like"/>
    <property type="match status" value="2"/>
</dbReference>
<dbReference type="OrthoDB" id="513459at2759"/>
<evidence type="ECO:0000313" key="2">
    <source>
        <dbReference type="EMBL" id="KAB8416382.1"/>
    </source>
</evidence>
<dbReference type="InterPro" id="IPR015943">
    <property type="entry name" value="WD40/YVTN_repeat-like_dom_sf"/>
</dbReference>
<dbReference type="GO" id="GO:0007035">
    <property type="term" value="P:vacuolar acidification"/>
    <property type="evidence" value="ECO:0007669"/>
    <property type="project" value="TreeGrafter"/>
</dbReference>
<reference evidence="2 3" key="1">
    <citation type="submission" date="2019-06" db="EMBL/GenBank/DDBJ databases">
        <title>A chromosomal-level reference genome of Carpinus fangiana (Coryloideae, Betulaceae).</title>
        <authorList>
            <person name="Yang X."/>
            <person name="Wang Z."/>
            <person name="Zhang L."/>
            <person name="Hao G."/>
            <person name="Liu J."/>
            <person name="Yang Y."/>
        </authorList>
    </citation>
    <scope>NUCLEOTIDE SEQUENCE [LARGE SCALE GENOMIC DNA]</scope>
    <source>
        <strain evidence="2">Cfa_2016G</strain>
        <tissue evidence="2">Leaf</tissue>
    </source>
</reference>
<dbReference type="Pfam" id="PF12234">
    <property type="entry name" value="Rav1p_C"/>
    <property type="match status" value="1"/>
</dbReference>
<gene>
    <name evidence="2" type="ORF">FH972_024901</name>
</gene>
<proteinExistence type="predicted"/>
<organism evidence="2 3">
    <name type="scientific">Carpinus fangiana</name>
    <dbReference type="NCBI Taxonomy" id="176857"/>
    <lineage>
        <taxon>Eukaryota</taxon>
        <taxon>Viridiplantae</taxon>
        <taxon>Streptophyta</taxon>
        <taxon>Embryophyta</taxon>
        <taxon>Tracheophyta</taxon>
        <taxon>Spermatophyta</taxon>
        <taxon>Magnoliopsida</taxon>
        <taxon>eudicotyledons</taxon>
        <taxon>Gunneridae</taxon>
        <taxon>Pentapetalae</taxon>
        <taxon>rosids</taxon>
        <taxon>fabids</taxon>
        <taxon>Fagales</taxon>
        <taxon>Betulaceae</taxon>
        <taxon>Carpinus</taxon>
    </lineage>
</organism>
<sequence length="1235" mass="138019">MQAVLPGKPQPTLQAFDTVYWEDQRVIAYISRNALIILRGPRDLAQTITLDDRHDLSAVAIDKATGKIAVSTASTVHIYRPYGHEYGAAVQWSLLFEYTPSNGDNLITCLSWGLPDEILIGGASLTLLSAADEPRESWTRKLANPAIHASFSHDAGLIASTGHCDRLAKIWRRLYFGSDNERFDAAYLAHPAAVTGLWWRGRPDEERHTAAVLYTTSADNKLRVWTDVNSHCVQILELWHELDLLACIQPRQPAQEQRRFIFTIDSWDFKNMIENAGSSNDGERERHHRDHLREMTAKEPEICVVLDDAGNMSAWGLERVGHKARHHNDVLNMAYAEDAFLAFPTDVATSEDYMRLTAFPSASQDGSLATLAHHFSGKIDWLTCRVDSLFDPTKQQQRIRLQAPWTGHSWSVKQLIPAFHGSTRFLSLSDENEAVVWQSSVKEGEDSLVQHSILSLHETAIDGTFFADDRFLALLFSKSVEVWDVGLRHAKIICEAELANHLSLLSLVSKQASKADILVAASTGLQCKVWNFVSTPTGYRLHTLSSSVEHRFKTRKLVKSYVEPGSLMSDCASDGSLQHWIFVSRPDEAGVITSVDLTPSKHVVLKGNNEFRFVSPGVPDYMAVTHEVGNAISIYNLDSQCLEYEASYPEHHPIKWITWGVATDDVSILGVVLPHKIHILCQARVNHRHNKPPWINVQTIDLMNETPHEADAAMWHPASRNRCHMVVDTVARQMFEYTSAIGLSNTTAGGKIKTIEHDLVHVAAQLNGALAVYHPTMIVELISMGRLDIVFRTLKTLEKRLKFFAEGDQLDSSLDLDILTSPNSKIEHNNVERSEEVSGDDSDEFNPAAGESLLASMKSSALSHISRSEQEGLTHLVKSLCVVRTYQQSVDHLGLRFLSEFQYQQLREGTPMKWREVVWALYSTSQEILLDLTTRHLDSKLLWEDAKSIGMFMWMTDVEAMKSRFENVARTEYSKTEERNPVDCSLFYIALRKKTALAGLWRMATWNKERTATMKLLANNFDDPRWKSAALKNAYALLGRHRTQYAAAFFLLAGSLKDCVNVLANQLGDLQLAIAVARVYEGTETAGPVLKELIHARVLPHAARTGDVWLALWAYKMLEQPIMALRALTEPLANLVVVDEDDASPRTYRADDPALVHMVEGATAPAGTVEKLEARVGAMKLDEGASGVPSMLDGFESPAEEKAVEVKPGMTVNGAPRKVVKEEPSAASIFDNFDF</sequence>
<dbReference type="PANTHER" id="PTHR13950">
    <property type="entry name" value="RABCONNECTIN-RELATED"/>
    <property type="match status" value="1"/>
</dbReference>
<comment type="caution">
    <text evidence="2">The sequence shown here is derived from an EMBL/GenBank/DDBJ whole genome shotgun (WGS) entry which is preliminary data.</text>
</comment>
<accession>A0A5N6KZT2</accession>
<dbReference type="EMBL" id="VIBQ01000031">
    <property type="protein sequence ID" value="KAB8416382.1"/>
    <property type="molecule type" value="Genomic_DNA"/>
</dbReference>
<dbReference type="Gene3D" id="2.130.10.10">
    <property type="entry name" value="YVTN repeat-like/Quinoprotein amine dehydrogenase"/>
    <property type="match status" value="1"/>
</dbReference>
<dbReference type="AlphaFoldDB" id="A0A5N6KZT2"/>
<dbReference type="GO" id="GO:0043291">
    <property type="term" value="C:RAVE complex"/>
    <property type="evidence" value="ECO:0007669"/>
    <property type="project" value="TreeGrafter"/>
</dbReference>
<feature type="domain" description="RAVE complex protein Rav1 C-terminal" evidence="1">
    <location>
        <begin position="610"/>
        <end position="1158"/>
    </location>
</feature>
<dbReference type="Proteomes" id="UP000327013">
    <property type="component" value="Unassembled WGS sequence"/>
</dbReference>
<dbReference type="InterPro" id="IPR052208">
    <property type="entry name" value="DmX-like/RAVE_component"/>
</dbReference>
<dbReference type="InterPro" id="IPR022033">
    <property type="entry name" value="Rav1p_C"/>
</dbReference>
<evidence type="ECO:0000313" key="3">
    <source>
        <dbReference type="Proteomes" id="UP000327013"/>
    </source>
</evidence>
<name>A0A5N6KZT2_9ROSI</name>
<keyword evidence="3" id="KW-1185">Reference proteome</keyword>